<gene>
    <name evidence="3" type="ORF">FHQ07_06520</name>
</gene>
<name>A0A5B7ZP70_9GAMM</name>
<accession>A0A5B7ZP70</accession>
<evidence type="ECO:0000313" key="4">
    <source>
        <dbReference type="Proteomes" id="UP000308149"/>
    </source>
</evidence>
<dbReference type="RefSeq" id="WP_139716046.1">
    <property type="nucleotide sequence ID" value="NZ_CP040871.1"/>
</dbReference>
<dbReference type="AlphaFoldDB" id="A0A5B7ZP70"/>
<feature type="coiled-coil region" evidence="1">
    <location>
        <begin position="58"/>
        <end position="92"/>
    </location>
</feature>
<protein>
    <submittedName>
        <fullName evidence="3">Uncharacterized protein</fullName>
    </submittedName>
</protein>
<reference evidence="3 4" key="1">
    <citation type="submission" date="2019-06" db="EMBL/GenBank/DDBJ databases">
        <title>Thermomonas aquatica sp. nov., isolated from an industrial wastewater treatment plant.</title>
        <authorList>
            <person name="Jeon J.H."/>
            <person name="Park D.-S."/>
        </authorList>
    </citation>
    <scope>NUCLEOTIDE SEQUENCE [LARGE SCALE GENOMIC DNA]</scope>
    <source>
        <strain evidence="3 4">SY21</strain>
    </source>
</reference>
<feature type="compositionally biased region" description="Pro residues" evidence="2">
    <location>
        <begin position="140"/>
        <end position="151"/>
    </location>
</feature>
<keyword evidence="1" id="KW-0175">Coiled coil</keyword>
<sequence length="733" mass="82142">MGDGATRPTDYDSALLQLEREVERGTVAAPPSDSTIGRWQRQAEQLLASLHETTIPGRNRLVRKAERFLSSLEELRERKARYLARRKDINQAATYEPTLSLSPLPATFARQQLSASILEALSEAEYTATQLRQDQTDPVAPSPTIEPPTALPIPIDSSEAKQPPNPVATEERPTSIHSADPSTPPPQKKRAPFVPTHPSLSRRTDPIIAVEGRLAKPDSFEAARSIALAWLTKHGFEPPPDRTTDFELRTKKGHTANAVTLPDLGLWAIQAETADSALEGRRWRVEMVLLNAQPTPAVSVTLTAISPGGSPQPPTSIPTLVTRLAQEIGLRDTDDGALFTAGPTRISDFASLGRALVALRSPKRNRPILVLSTYLKDEQLKTFMDPKGLADKLGGLAQVFVLDREMVWSFNEEVGRKAAVSGATIRFFRPGFTSDDEPGRHPVWSPTELNTQGLNLLGLSGILLQEAAYQSLRALERDDATPAFDQVREMVLRRQIEEARRKAEIAASHRASGDEVASLQDELASEIDLRKLFEEDNTNLHADLEEARSERNASRDERDTLRGRVMFLESRVQKLMGQLREKTGAVEPEFPDNWEDLEDWCNEYLGDRIVLTRKAVRAAQDSHFEDIEYAYRVLWLLAEEYVPARRSGGESYKESLKKMGLEITPTGRSAHQHRSKNTYQTDYKNERVTLELHVTGSNDRDPRFGFRIYFHWHERDQCMVIGSMPEHLDNELS</sequence>
<evidence type="ECO:0000256" key="2">
    <source>
        <dbReference type="SAM" id="MobiDB-lite"/>
    </source>
</evidence>
<keyword evidence="4" id="KW-1185">Reference proteome</keyword>
<evidence type="ECO:0000313" key="3">
    <source>
        <dbReference type="EMBL" id="QDA56994.1"/>
    </source>
</evidence>
<dbReference type="OrthoDB" id="6057569at2"/>
<dbReference type="Proteomes" id="UP000308149">
    <property type="component" value="Chromosome"/>
</dbReference>
<feature type="coiled-coil region" evidence="1">
    <location>
        <begin position="530"/>
        <end position="564"/>
    </location>
</feature>
<feature type="region of interest" description="Disordered" evidence="2">
    <location>
        <begin position="128"/>
        <end position="201"/>
    </location>
</feature>
<dbReference type="KEGG" id="thes:FHQ07_06520"/>
<organism evidence="3 4">
    <name type="scientific">Thermomonas aquatica</name>
    <dbReference type="NCBI Taxonomy" id="2202149"/>
    <lineage>
        <taxon>Bacteria</taxon>
        <taxon>Pseudomonadati</taxon>
        <taxon>Pseudomonadota</taxon>
        <taxon>Gammaproteobacteria</taxon>
        <taxon>Lysobacterales</taxon>
        <taxon>Lysobacteraceae</taxon>
        <taxon>Thermomonas</taxon>
    </lineage>
</organism>
<proteinExistence type="predicted"/>
<dbReference type="EMBL" id="CP040871">
    <property type="protein sequence ID" value="QDA56994.1"/>
    <property type="molecule type" value="Genomic_DNA"/>
</dbReference>
<evidence type="ECO:0000256" key="1">
    <source>
        <dbReference type="SAM" id="Coils"/>
    </source>
</evidence>